<keyword evidence="5 12" id="KW-0812">Transmembrane</keyword>
<dbReference type="Pfam" id="PF02434">
    <property type="entry name" value="Fringe"/>
    <property type="match status" value="1"/>
</dbReference>
<keyword evidence="3" id="KW-0328">Glycosyltransferase</keyword>
<evidence type="ECO:0000256" key="3">
    <source>
        <dbReference type="ARBA" id="ARBA00022676"/>
    </source>
</evidence>
<dbReference type="GO" id="GO:0050510">
    <property type="term" value="F:N-acetylgalactosaminyl-proteoglycan 3-beta-glucuronosyltransferase activity"/>
    <property type="evidence" value="ECO:0007669"/>
    <property type="project" value="UniProtKB-EC"/>
</dbReference>
<comment type="subcellular location">
    <subcellularLocation>
        <location evidence="1">Golgi apparatus</location>
        <location evidence="1">Golgi stack membrane</location>
        <topology evidence="1">Single-pass type II membrane protein</topology>
    </subcellularLocation>
</comment>
<dbReference type="InterPro" id="IPR003378">
    <property type="entry name" value="Fringe-like_glycosylTrfase"/>
</dbReference>
<feature type="transmembrane region" description="Helical" evidence="12">
    <location>
        <begin position="36"/>
        <end position="57"/>
    </location>
</feature>
<dbReference type="GO" id="GO:0047238">
    <property type="term" value="F:glucuronosyl-N-acetylgalactosaminyl-proteoglycan 4-beta-N-acetylgalactosaminyltransferase activity"/>
    <property type="evidence" value="ECO:0007669"/>
    <property type="project" value="TreeGrafter"/>
</dbReference>
<dbReference type="SUPFAM" id="SSF53448">
    <property type="entry name" value="Nucleotide-diphospho-sugar transferases"/>
    <property type="match status" value="1"/>
</dbReference>
<dbReference type="Gene3D" id="3.90.550.50">
    <property type="match status" value="1"/>
</dbReference>
<evidence type="ECO:0000256" key="10">
    <source>
        <dbReference type="ARBA" id="ARBA00023180"/>
    </source>
</evidence>
<feature type="domain" description="Fringe-like glycosyltransferase" evidence="13">
    <location>
        <begin position="96"/>
        <end position="282"/>
    </location>
</feature>
<protein>
    <recommendedName>
        <fullName evidence="11">N-acetylgalactosaminyl-proteoglycan 3-beta-glucuronosyltransferase</fullName>
        <ecNumber evidence="11">2.4.1.226</ecNumber>
    </recommendedName>
</protein>
<dbReference type="STRING" id="10195.A0A3M7PCV8"/>
<evidence type="ECO:0000256" key="1">
    <source>
        <dbReference type="ARBA" id="ARBA00004447"/>
    </source>
</evidence>
<evidence type="ECO:0000256" key="11">
    <source>
        <dbReference type="ARBA" id="ARBA00066811"/>
    </source>
</evidence>
<evidence type="ECO:0000256" key="4">
    <source>
        <dbReference type="ARBA" id="ARBA00022679"/>
    </source>
</evidence>
<comment type="similarity">
    <text evidence="2">Belongs to the chondroitin N-acetylgalactosaminyltransferase family.</text>
</comment>
<comment type="caution">
    <text evidence="14">The sequence shown here is derived from an EMBL/GenBank/DDBJ whole genome shotgun (WGS) entry which is preliminary data.</text>
</comment>
<dbReference type="EC" id="2.4.1.226" evidence="11"/>
<evidence type="ECO:0000256" key="12">
    <source>
        <dbReference type="SAM" id="Phobius"/>
    </source>
</evidence>
<evidence type="ECO:0000313" key="15">
    <source>
        <dbReference type="Proteomes" id="UP000276133"/>
    </source>
</evidence>
<dbReference type="FunFam" id="3.90.550.50:FF:000004">
    <property type="entry name" value="Hexosyltransferase"/>
    <property type="match status" value="1"/>
</dbReference>
<keyword evidence="6" id="KW-0735">Signal-anchor</keyword>
<evidence type="ECO:0000259" key="13">
    <source>
        <dbReference type="Pfam" id="PF02434"/>
    </source>
</evidence>
<keyword evidence="4" id="KW-0808">Transferase</keyword>
<dbReference type="AlphaFoldDB" id="A0A3M7PCV8"/>
<dbReference type="EMBL" id="REGN01011762">
    <property type="protein sequence ID" value="RMZ96936.1"/>
    <property type="molecule type" value="Genomic_DNA"/>
</dbReference>
<evidence type="ECO:0000256" key="7">
    <source>
        <dbReference type="ARBA" id="ARBA00022989"/>
    </source>
</evidence>
<name>A0A3M7PCV8_BRAPC</name>
<dbReference type="OrthoDB" id="431432at2759"/>
<proteinExistence type="inferred from homology"/>
<evidence type="ECO:0000256" key="8">
    <source>
        <dbReference type="ARBA" id="ARBA00023034"/>
    </source>
</evidence>
<evidence type="ECO:0000256" key="6">
    <source>
        <dbReference type="ARBA" id="ARBA00022968"/>
    </source>
</evidence>
<dbReference type="InterPro" id="IPR051227">
    <property type="entry name" value="CS_glycosyltransferase"/>
</dbReference>
<keyword evidence="9 12" id="KW-0472">Membrane</keyword>
<gene>
    <name evidence="14" type="ORF">BpHYR1_014454</name>
</gene>
<evidence type="ECO:0000256" key="2">
    <source>
        <dbReference type="ARBA" id="ARBA00009239"/>
    </source>
</evidence>
<evidence type="ECO:0000313" key="14">
    <source>
        <dbReference type="EMBL" id="RMZ96936.1"/>
    </source>
</evidence>
<evidence type="ECO:0000256" key="5">
    <source>
        <dbReference type="ARBA" id="ARBA00022692"/>
    </source>
</evidence>
<keyword evidence="8" id="KW-0333">Golgi apparatus</keyword>
<keyword evidence="10" id="KW-0325">Glycoprotein</keyword>
<keyword evidence="15" id="KW-1185">Reference proteome</keyword>
<dbReference type="GO" id="GO:0032580">
    <property type="term" value="C:Golgi cisterna membrane"/>
    <property type="evidence" value="ECO:0007669"/>
    <property type="project" value="UniProtKB-SubCell"/>
</dbReference>
<dbReference type="InterPro" id="IPR029044">
    <property type="entry name" value="Nucleotide-diphossugar_trans"/>
</dbReference>
<sequence>MTFGVSLIIMNFSCLCSMIFDVFYKKKSLRDPPSLSIQTILLILIGVFSGFFLATLLRKSLLDCTTSECCPTDGTQRSFYDNQNENIKIYDKIEIDKNLVFIGVMTAQKYLDTRAKSVFTTWGQQIPGKMSFFSRSGSSSIYDIPLVSLPGVDDSYPPQKKSFMMLKFMHDNYLDKFEWFMRVDDDVYIKPDKLEMFLRSLNSSKAQFIGQAGLGNKDEFGLLSLDYDENFCMGGPGIVMSRETLRKVVPHISYCLKNLYSTHEDVEIGRCIRKFANVSCTWSYEILDFIIEV</sequence>
<reference evidence="14 15" key="1">
    <citation type="journal article" date="2018" name="Sci. Rep.">
        <title>Genomic signatures of local adaptation to the degree of environmental predictability in rotifers.</title>
        <authorList>
            <person name="Franch-Gras L."/>
            <person name="Hahn C."/>
            <person name="Garcia-Roger E.M."/>
            <person name="Carmona M.J."/>
            <person name="Serra M."/>
            <person name="Gomez A."/>
        </authorList>
    </citation>
    <scope>NUCLEOTIDE SEQUENCE [LARGE SCALE GENOMIC DNA]</scope>
    <source>
        <strain evidence="14">HYR1</strain>
    </source>
</reference>
<keyword evidence="7 12" id="KW-1133">Transmembrane helix</keyword>
<accession>A0A3M7PCV8</accession>
<feature type="transmembrane region" description="Helical" evidence="12">
    <location>
        <begin position="6"/>
        <end position="24"/>
    </location>
</feature>
<dbReference type="PANTHER" id="PTHR12369">
    <property type="entry name" value="CHONDROITIN SYNTHASE"/>
    <property type="match status" value="1"/>
</dbReference>
<organism evidence="14 15">
    <name type="scientific">Brachionus plicatilis</name>
    <name type="common">Marine rotifer</name>
    <name type="synonym">Brachionus muelleri</name>
    <dbReference type="NCBI Taxonomy" id="10195"/>
    <lineage>
        <taxon>Eukaryota</taxon>
        <taxon>Metazoa</taxon>
        <taxon>Spiralia</taxon>
        <taxon>Gnathifera</taxon>
        <taxon>Rotifera</taxon>
        <taxon>Eurotatoria</taxon>
        <taxon>Monogononta</taxon>
        <taxon>Pseudotrocha</taxon>
        <taxon>Ploima</taxon>
        <taxon>Brachionidae</taxon>
        <taxon>Brachionus</taxon>
    </lineage>
</organism>
<dbReference type="Proteomes" id="UP000276133">
    <property type="component" value="Unassembled WGS sequence"/>
</dbReference>
<evidence type="ECO:0000256" key="9">
    <source>
        <dbReference type="ARBA" id="ARBA00023136"/>
    </source>
</evidence>
<dbReference type="PANTHER" id="PTHR12369:SF11">
    <property type="entry name" value="HEXOSYLTRANSFERASE"/>
    <property type="match status" value="1"/>
</dbReference>